<comment type="caution">
    <text evidence="13">The sequence shown here is derived from an EMBL/GenBank/DDBJ whole genome shotgun (WGS) entry which is preliminary data.</text>
</comment>
<dbReference type="InterPro" id="IPR008271">
    <property type="entry name" value="Ser/Thr_kinase_AS"/>
</dbReference>
<protein>
    <recommendedName>
        <fullName evidence="12">Protein kinase domain-containing protein</fullName>
    </recommendedName>
</protein>
<sequence>METPTCGPYECLRVIGKGGFSEVHLAKHMETGDMVALKVMMEMGVDLEIVRSEVRSLEHLSHPNIISLVDSCEDATFMNSNCQEMNVMYIALELAAAGDLCNIILLSGRFPEDLARYYFHQLLEGVDYLHSRGISHRDLKPENLMLDADMNLKLADFGFSSTQALNETLKGTGGYMAPEIYTGLEYSGHCVDLFAAGVILFIMVAGTPPFKESKSTDPHYKTFPGNRKDLFWRFHTKRREGGLEFFSDDFRDLISSLLSVDPHVRPSMAEIRAHPWYNGPVPTQEEVQEEMEKRKQIIDESNDQSSQKAPETYTAKTIYRGCSGKDEAPNMSAIRKLAQYTPGITKYTQFYSTFDEDTLLATLTQFCEEFSLDYEVNDEEYKAKIEFGTKMVDVTLQVSILEVDETKRCIEFFKLRGAIFDFIEAYKMIKGFFGGQADTTLDD</sequence>
<evidence type="ECO:0000313" key="14">
    <source>
        <dbReference type="Proteomes" id="UP001295684"/>
    </source>
</evidence>
<dbReference type="PROSITE" id="PS50011">
    <property type="entry name" value="PROTEIN_KINASE_DOM"/>
    <property type="match status" value="1"/>
</dbReference>
<dbReference type="Pfam" id="PF00069">
    <property type="entry name" value="Pkinase"/>
    <property type="match status" value="1"/>
</dbReference>
<dbReference type="PROSITE" id="PS00108">
    <property type="entry name" value="PROTEIN_KINASE_ST"/>
    <property type="match status" value="1"/>
</dbReference>
<evidence type="ECO:0000256" key="10">
    <source>
        <dbReference type="PROSITE-ProRule" id="PRU10141"/>
    </source>
</evidence>
<reference evidence="13" key="1">
    <citation type="submission" date="2023-07" db="EMBL/GenBank/DDBJ databases">
        <authorList>
            <consortium name="AG Swart"/>
            <person name="Singh M."/>
            <person name="Singh A."/>
            <person name="Seah K."/>
            <person name="Emmerich C."/>
        </authorList>
    </citation>
    <scope>NUCLEOTIDE SEQUENCE</scope>
    <source>
        <strain evidence="13">DP1</strain>
    </source>
</reference>
<keyword evidence="14" id="KW-1185">Reference proteome</keyword>
<dbReference type="SUPFAM" id="SSF56112">
    <property type="entry name" value="Protein kinase-like (PK-like)"/>
    <property type="match status" value="1"/>
</dbReference>
<dbReference type="InterPro" id="IPR000719">
    <property type="entry name" value="Prot_kinase_dom"/>
</dbReference>
<dbReference type="FunFam" id="1.10.510.10:FF:000571">
    <property type="entry name" value="Maternal embryonic leucine zipper kinase"/>
    <property type="match status" value="1"/>
</dbReference>
<dbReference type="InterPro" id="IPR030616">
    <property type="entry name" value="Aur-like"/>
</dbReference>
<keyword evidence="2 11" id="KW-0723">Serine/threonine-protein kinase</keyword>
<feature type="binding site" evidence="8 10">
    <location>
        <position position="38"/>
    </location>
    <ligand>
        <name>ATP</name>
        <dbReference type="ChEBI" id="CHEBI:30616"/>
    </ligand>
</feature>
<evidence type="ECO:0000259" key="12">
    <source>
        <dbReference type="PROSITE" id="PS50011"/>
    </source>
</evidence>
<dbReference type="EMBL" id="CAMPGE010007818">
    <property type="protein sequence ID" value="CAI2366735.1"/>
    <property type="molecule type" value="Genomic_DNA"/>
</dbReference>
<dbReference type="PROSITE" id="PS00107">
    <property type="entry name" value="PROTEIN_KINASE_ATP"/>
    <property type="match status" value="1"/>
</dbReference>
<evidence type="ECO:0000256" key="2">
    <source>
        <dbReference type="ARBA" id="ARBA00022527"/>
    </source>
</evidence>
<feature type="binding site" evidence="8">
    <location>
        <begin position="93"/>
        <end position="95"/>
    </location>
    <ligand>
        <name>ATP</name>
        <dbReference type="ChEBI" id="CHEBI:30616"/>
    </ligand>
</feature>
<feature type="binding site" evidence="8">
    <location>
        <position position="156"/>
    </location>
    <ligand>
        <name>ATP</name>
        <dbReference type="ChEBI" id="CHEBI:30616"/>
    </ligand>
</feature>
<evidence type="ECO:0000256" key="11">
    <source>
        <dbReference type="RuleBase" id="RU000304"/>
    </source>
</evidence>
<dbReference type="PANTHER" id="PTHR24350">
    <property type="entry name" value="SERINE/THREONINE-PROTEIN KINASE IAL-RELATED"/>
    <property type="match status" value="1"/>
</dbReference>
<dbReference type="SMART" id="SM00220">
    <property type="entry name" value="S_TKc"/>
    <property type="match status" value="1"/>
</dbReference>
<dbReference type="Proteomes" id="UP001295684">
    <property type="component" value="Unassembled WGS sequence"/>
</dbReference>
<comment type="similarity">
    <text evidence="11">Belongs to the protein kinase superfamily.</text>
</comment>
<comment type="subunit">
    <text evidence="1">Monomer.</text>
</comment>
<gene>
    <name evidence="13" type="ORF">ECRASSUSDP1_LOCUS8008</name>
</gene>
<dbReference type="InterPro" id="IPR011009">
    <property type="entry name" value="Kinase-like_dom_sf"/>
</dbReference>
<keyword evidence="4 8" id="KW-0547">Nucleotide-binding</keyword>
<dbReference type="InterPro" id="IPR017441">
    <property type="entry name" value="Protein_kinase_ATP_BS"/>
</dbReference>
<evidence type="ECO:0000256" key="3">
    <source>
        <dbReference type="ARBA" id="ARBA00022679"/>
    </source>
</evidence>
<dbReference type="GO" id="GO:0005524">
    <property type="term" value="F:ATP binding"/>
    <property type="evidence" value="ECO:0007669"/>
    <property type="project" value="UniProtKB-UniRule"/>
</dbReference>
<name>A0AAD1UJS7_EUPCR</name>
<feature type="cross-link" description="Glycyl lysine isopeptide (Lys-Gly) (interchain with G-Cter in SUMO2)" evidence="9">
    <location>
        <position position="140"/>
    </location>
</feature>
<evidence type="ECO:0000256" key="6">
    <source>
        <dbReference type="ARBA" id="ARBA00022840"/>
    </source>
</evidence>
<keyword evidence="5" id="KW-0418">Kinase</keyword>
<evidence type="ECO:0000256" key="8">
    <source>
        <dbReference type="PIRSR" id="PIRSR630616-2"/>
    </source>
</evidence>
<keyword evidence="6 8" id="KW-0067">ATP-binding</keyword>
<feature type="active site" description="Proton acceptor" evidence="7">
    <location>
        <position position="138"/>
    </location>
</feature>
<dbReference type="GO" id="GO:0004674">
    <property type="term" value="F:protein serine/threonine kinase activity"/>
    <property type="evidence" value="ECO:0007669"/>
    <property type="project" value="UniProtKB-KW"/>
</dbReference>
<accession>A0AAD1UJS7</accession>
<dbReference type="AlphaFoldDB" id="A0AAD1UJS7"/>
<proteinExistence type="inferred from homology"/>
<keyword evidence="3" id="KW-0808">Transferase</keyword>
<dbReference type="Gene3D" id="1.10.510.10">
    <property type="entry name" value="Transferase(Phosphotransferase) domain 1"/>
    <property type="match status" value="1"/>
</dbReference>
<evidence type="ECO:0000313" key="13">
    <source>
        <dbReference type="EMBL" id="CAI2366735.1"/>
    </source>
</evidence>
<evidence type="ECO:0000256" key="4">
    <source>
        <dbReference type="ARBA" id="ARBA00022741"/>
    </source>
</evidence>
<feature type="domain" description="Protein kinase" evidence="12">
    <location>
        <begin position="9"/>
        <end position="277"/>
    </location>
</feature>
<evidence type="ECO:0000256" key="9">
    <source>
        <dbReference type="PIRSR" id="PIRSR630616-3"/>
    </source>
</evidence>
<evidence type="ECO:0000256" key="1">
    <source>
        <dbReference type="ARBA" id="ARBA00011245"/>
    </source>
</evidence>
<evidence type="ECO:0000256" key="7">
    <source>
        <dbReference type="PIRSR" id="PIRSR630616-1"/>
    </source>
</evidence>
<feature type="binding site" evidence="8">
    <location>
        <begin position="142"/>
        <end position="143"/>
    </location>
    <ligand>
        <name>ATP</name>
        <dbReference type="ChEBI" id="CHEBI:30616"/>
    </ligand>
</feature>
<organism evidence="13 14">
    <name type="scientific">Euplotes crassus</name>
    <dbReference type="NCBI Taxonomy" id="5936"/>
    <lineage>
        <taxon>Eukaryota</taxon>
        <taxon>Sar</taxon>
        <taxon>Alveolata</taxon>
        <taxon>Ciliophora</taxon>
        <taxon>Intramacronucleata</taxon>
        <taxon>Spirotrichea</taxon>
        <taxon>Hypotrichia</taxon>
        <taxon>Euplotida</taxon>
        <taxon>Euplotidae</taxon>
        <taxon>Moneuplotes</taxon>
    </lineage>
</organism>
<evidence type="ECO:0000256" key="5">
    <source>
        <dbReference type="ARBA" id="ARBA00022777"/>
    </source>
</evidence>